<dbReference type="Proteomes" id="UP000735302">
    <property type="component" value="Unassembled WGS sequence"/>
</dbReference>
<organism evidence="1 2">
    <name type="scientific">Plakobranchus ocellatus</name>
    <dbReference type="NCBI Taxonomy" id="259542"/>
    <lineage>
        <taxon>Eukaryota</taxon>
        <taxon>Metazoa</taxon>
        <taxon>Spiralia</taxon>
        <taxon>Lophotrochozoa</taxon>
        <taxon>Mollusca</taxon>
        <taxon>Gastropoda</taxon>
        <taxon>Heterobranchia</taxon>
        <taxon>Euthyneura</taxon>
        <taxon>Panpulmonata</taxon>
        <taxon>Sacoglossa</taxon>
        <taxon>Placobranchoidea</taxon>
        <taxon>Plakobranchidae</taxon>
        <taxon>Plakobranchus</taxon>
    </lineage>
</organism>
<gene>
    <name evidence="1" type="ORF">PoB_000025400</name>
</gene>
<proteinExistence type="predicted"/>
<dbReference type="AlphaFoldDB" id="A0AAV3XVF4"/>
<comment type="caution">
    <text evidence="1">The sequence shown here is derived from an EMBL/GenBank/DDBJ whole genome shotgun (WGS) entry which is preliminary data.</text>
</comment>
<dbReference type="EMBL" id="BLXT01000029">
    <property type="protein sequence ID" value="GFN73748.1"/>
    <property type="molecule type" value="Genomic_DNA"/>
</dbReference>
<evidence type="ECO:0000313" key="1">
    <source>
        <dbReference type="EMBL" id="GFN73748.1"/>
    </source>
</evidence>
<name>A0AAV3XVF4_9GAST</name>
<evidence type="ECO:0000313" key="2">
    <source>
        <dbReference type="Proteomes" id="UP000735302"/>
    </source>
</evidence>
<keyword evidence="2" id="KW-1185">Reference proteome</keyword>
<reference evidence="1 2" key="1">
    <citation type="journal article" date="2021" name="Elife">
        <title>Chloroplast acquisition without the gene transfer in kleptoplastic sea slugs, Plakobranchus ocellatus.</title>
        <authorList>
            <person name="Maeda T."/>
            <person name="Takahashi S."/>
            <person name="Yoshida T."/>
            <person name="Shimamura S."/>
            <person name="Takaki Y."/>
            <person name="Nagai Y."/>
            <person name="Toyoda A."/>
            <person name="Suzuki Y."/>
            <person name="Arimoto A."/>
            <person name="Ishii H."/>
            <person name="Satoh N."/>
            <person name="Nishiyama T."/>
            <person name="Hasebe M."/>
            <person name="Maruyama T."/>
            <person name="Minagawa J."/>
            <person name="Obokata J."/>
            <person name="Shigenobu S."/>
        </authorList>
    </citation>
    <scope>NUCLEOTIDE SEQUENCE [LARGE SCALE GENOMIC DNA]</scope>
</reference>
<sequence length="77" mass="8440">MTKATLTLRSPMLNCAVALNVPCGYTQKLATLSVQYLMRDNCSSSVKALMVIDNLVFWTSEEGPTLRPSVEVPCTMV</sequence>
<protein>
    <submittedName>
        <fullName evidence="1">Uncharacterized protein</fullName>
    </submittedName>
</protein>
<accession>A0AAV3XVF4</accession>